<keyword evidence="1" id="KW-0472">Membrane</keyword>
<keyword evidence="3" id="KW-1185">Reference proteome</keyword>
<dbReference type="InterPro" id="IPR001646">
    <property type="entry name" value="5peptide_repeat"/>
</dbReference>
<keyword evidence="1" id="KW-1133">Transmembrane helix</keyword>
<dbReference type="InterPro" id="IPR051082">
    <property type="entry name" value="Pentapeptide-BTB/POZ_domain"/>
</dbReference>
<name>A0A2Z3H0H6_9BACT</name>
<dbReference type="PANTHER" id="PTHR14136:SF17">
    <property type="entry name" value="BTB_POZ DOMAIN-CONTAINING PROTEIN KCTD9"/>
    <property type="match status" value="1"/>
</dbReference>
<evidence type="ECO:0000313" key="3">
    <source>
        <dbReference type="Proteomes" id="UP000245802"/>
    </source>
</evidence>
<evidence type="ECO:0000256" key="1">
    <source>
        <dbReference type="SAM" id="Phobius"/>
    </source>
</evidence>
<dbReference type="PANTHER" id="PTHR14136">
    <property type="entry name" value="BTB_POZ DOMAIN-CONTAINING PROTEIN KCTD9"/>
    <property type="match status" value="1"/>
</dbReference>
<proteinExistence type="predicted"/>
<dbReference type="EMBL" id="CP025958">
    <property type="protein sequence ID" value="AWM40279.1"/>
    <property type="molecule type" value="Genomic_DNA"/>
</dbReference>
<dbReference type="Pfam" id="PF00805">
    <property type="entry name" value="Pentapeptide"/>
    <property type="match status" value="3"/>
</dbReference>
<dbReference type="KEGG" id="gog:C1280_26930"/>
<feature type="transmembrane region" description="Helical" evidence="1">
    <location>
        <begin position="277"/>
        <end position="298"/>
    </location>
</feature>
<sequence>MNQLHLAIVQAGNEEIKKWRLEAGEDDRLDLTHCQLNKANFSNLDLSHVDFTDSILPEADFTGSTLVGAIFSRADLRGAIFDRCHLFAAIFTKADLQRSKFRSADNDRAHYSGSPSIGGLDVNFRDANLTGSDFEGCVFVKASMEGSVINGASFLGAHLPKSLWCGAQGNHMTSFASANLVAASFSFAVIPGANFVDAKLQQTIFENVVMTGADVSKANFFEAKLTDGIWSRVKGAPQSLHLDKTHPESNAQYFDHCDINWRERWCSWERLRTFGRLPLFSASWTGFAFVASYVYIIAWHNEQVKKLADSPSPRGVWVSHYVHELPLPSQTLLLFTSTILLAVASTIYSIWCPARIREFSQEKWCDELKRSLLHYWPLAWKTPTLRVICGTLYVTGAACAIWVIAAKIWTTGTYIIKNISIF</sequence>
<reference evidence="2 3" key="1">
    <citation type="submission" date="2018-01" db="EMBL/GenBank/DDBJ databases">
        <title>G. obscuriglobus.</title>
        <authorList>
            <person name="Franke J."/>
            <person name="Blomberg W."/>
            <person name="Selmecki A."/>
        </authorList>
    </citation>
    <scope>NUCLEOTIDE SEQUENCE [LARGE SCALE GENOMIC DNA]</scope>
    <source>
        <strain evidence="2 3">DSM 5831</strain>
    </source>
</reference>
<accession>A0A2Z3H0H6</accession>
<feature type="transmembrane region" description="Helical" evidence="1">
    <location>
        <begin position="332"/>
        <end position="351"/>
    </location>
</feature>
<evidence type="ECO:0000313" key="2">
    <source>
        <dbReference type="EMBL" id="AWM40279.1"/>
    </source>
</evidence>
<protein>
    <submittedName>
        <fullName evidence="2">Pentapeptide repeat-containing protein</fullName>
    </submittedName>
</protein>
<dbReference type="RefSeq" id="WP_071529232.1">
    <property type="nucleotide sequence ID" value="NZ_CP025958.1"/>
</dbReference>
<organism evidence="2 3">
    <name type="scientific">Gemmata obscuriglobus</name>
    <dbReference type="NCBI Taxonomy" id="114"/>
    <lineage>
        <taxon>Bacteria</taxon>
        <taxon>Pseudomonadati</taxon>
        <taxon>Planctomycetota</taxon>
        <taxon>Planctomycetia</taxon>
        <taxon>Gemmatales</taxon>
        <taxon>Gemmataceae</taxon>
        <taxon>Gemmata</taxon>
    </lineage>
</organism>
<dbReference type="Proteomes" id="UP000245802">
    <property type="component" value="Chromosome"/>
</dbReference>
<dbReference type="AlphaFoldDB" id="A0A2Z3H0H6"/>
<dbReference type="Gene3D" id="2.160.20.80">
    <property type="entry name" value="E3 ubiquitin-protein ligase SopA"/>
    <property type="match status" value="2"/>
</dbReference>
<gene>
    <name evidence="2" type="ORF">C1280_26930</name>
</gene>
<keyword evidence="1" id="KW-0812">Transmembrane</keyword>
<dbReference type="SUPFAM" id="SSF141571">
    <property type="entry name" value="Pentapeptide repeat-like"/>
    <property type="match status" value="2"/>
</dbReference>